<dbReference type="EMBL" id="FAUH01000021">
    <property type="protein sequence ID" value="CUU67335.1"/>
    <property type="molecule type" value="Genomic_DNA"/>
</dbReference>
<dbReference type="Gene3D" id="1.20.144.10">
    <property type="entry name" value="Phosphatidic acid phosphatase type 2/haloperoxidase"/>
    <property type="match status" value="1"/>
</dbReference>
<dbReference type="Pfam" id="PF01569">
    <property type="entry name" value="PAP2"/>
    <property type="match status" value="1"/>
</dbReference>
<dbReference type="PANTHER" id="PTHR14969:SF62">
    <property type="entry name" value="DECAPRENYLPHOSPHORYL-5-PHOSPHORIBOSE PHOSPHATASE RV3807C-RELATED"/>
    <property type="match status" value="1"/>
</dbReference>
<evidence type="ECO:0000256" key="3">
    <source>
        <dbReference type="ARBA" id="ARBA00022692"/>
    </source>
</evidence>
<evidence type="ECO:0000256" key="4">
    <source>
        <dbReference type="ARBA" id="ARBA00022801"/>
    </source>
</evidence>
<dbReference type="InterPro" id="IPR000326">
    <property type="entry name" value="PAP2/HPO"/>
</dbReference>
<gene>
    <name evidence="8" type="ORF">CVAR292_02697</name>
</gene>
<keyword evidence="5" id="KW-1133">Transmembrane helix</keyword>
<dbReference type="SMART" id="SM00046">
    <property type="entry name" value="DAGKc"/>
    <property type="match status" value="1"/>
</dbReference>
<reference evidence="9" key="1">
    <citation type="submission" date="2015-11" db="EMBL/GenBank/DDBJ databases">
        <authorList>
            <person name="Dugat-Bony E."/>
        </authorList>
    </citation>
    <scope>NUCLEOTIDE SEQUENCE [LARGE SCALE GENOMIC DNA]</scope>
    <source>
        <strain evidence="9">Mu292</strain>
    </source>
</reference>
<evidence type="ECO:0000313" key="8">
    <source>
        <dbReference type="EMBL" id="CUU67335.1"/>
    </source>
</evidence>
<dbReference type="Gene3D" id="3.40.50.10330">
    <property type="entry name" value="Probable inorganic polyphosphate/atp-NAD kinase, domain 1"/>
    <property type="match status" value="1"/>
</dbReference>
<keyword evidence="8" id="KW-0418">Kinase</keyword>
<evidence type="ECO:0000256" key="2">
    <source>
        <dbReference type="ARBA" id="ARBA00022475"/>
    </source>
</evidence>
<protein>
    <submittedName>
        <fullName evidence="8">Sphingosine kinase and enzymes related to eukaryotic diacylglycerol kinase</fullName>
    </submittedName>
</protein>
<dbReference type="SUPFAM" id="SSF48317">
    <property type="entry name" value="Acid phosphatase/Vanadium-dependent haloperoxidase"/>
    <property type="match status" value="1"/>
</dbReference>
<organism evidence="8 9">
    <name type="scientific">Corynebacterium variabile</name>
    <dbReference type="NCBI Taxonomy" id="1727"/>
    <lineage>
        <taxon>Bacteria</taxon>
        <taxon>Bacillati</taxon>
        <taxon>Actinomycetota</taxon>
        <taxon>Actinomycetes</taxon>
        <taxon>Mycobacteriales</taxon>
        <taxon>Corynebacteriaceae</taxon>
        <taxon>Corynebacterium</taxon>
    </lineage>
</organism>
<name>A0A0X2NPE1_9CORY</name>
<dbReference type="InterPro" id="IPR017438">
    <property type="entry name" value="ATP-NAD_kinase_N"/>
</dbReference>
<evidence type="ECO:0000256" key="5">
    <source>
        <dbReference type="ARBA" id="ARBA00022989"/>
    </source>
</evidence>
<dbReference type="InterPro" id="IPR036938">
    <property type="entry name" value="PAP2/HPO_sf"/>
</dbReference>
<dbReference type="PROSITE" id="PS50146">
    <property type="entry name" value="DAGK"/>
    <property type="match status" value="1"/>
</dbReference>
<dbReference type="SMART" id="SM00014">
    <property type="entry name" value="acidPPc"/>
    <property type="match status" value="1"/>
</dbReference>
<dbReference type="AlphaFoldDB" id="A0A0X2NPE1"/>
<dbReference type="SUPFAM" id="SSF111331">
    <property type="entry name" value="NAD kinase/diacylglycerol kinase-like"/>
    <property type="match status" value="1"/>
</dbReference>
<keyword evidence="9" id="KW-1185">Reference proteome</keyword>
<keyword evidence="4" id="KW-0378">Hydrolase</keyword>
<keyword evidence="2" id="KW-1003">Cell membrane</keyword>
<dbReference type="OrthoDB" id="5242960at2"/>
<dbReference type="PANTHER" id="PTHR14969">
    <property type="entry name" value="SPHINGOSINE-1-PHOSPHATE PHOSPHOHYDROLASE"/>
    <property type="match status" value="1"/>
</dbReference>
<proteinExistence type="predicted"/>
<keyword evidence="6" id="KW-0472">Membrane</keyword>
<dbReference type="Proteomes" id="UP000182498">
    <property type="component" value="Unassembled WGS sequence"/>
</dbReference>
<comment type="subcellular location">
    <subcellularLocation>
        <location evidence="1">Cell membrane</location>
        <topology evidence="1">Multi-pass membrane protein</topology>
    </subcellularLocation>
</comment>
<dbReference type="Gene3D" id="2.60.200.40">
    <property type="match status" value="1"/>
</dbReference>
<sequence>MSSRVRGRIGGRFRRTAVGEMLSGVVRMDRDVFDAVAEAENPRLDAFLPRLTGAANYSKLWIGIAGAMALTGNPRIQRAAMRGVVSVASTSLIANQVAKRWWRRQRPGHGSVSVARQVRRYPKSSSFPSGHSASAAAFASGVAVEAPGIGAGVGALAGLVGFSRVYTGAHYPGDVLAGFGLGALITAIGAKIVPPPVVPDISGVETHIVDAPARPEGEGLVLVVNPASGGGTGERVLKEVEKALPSAEIVTLGPDDDVELVLEDAASRAEVLGIAGGDGTVAAAAGVARAAGKPLAVFPGGTFNHFAKQIDCATVDRTIAAVKAGTVEKVDVVTLNGGTTLLNTASIGVYPRFVEIREKYEGKTGKTVAAVIAAWRVLKEENAVEIRYDGKTLKTSLFFLGNSLYRPSGFAPVDRATIEDGLLDVRMLETGRRFSRLRTVVALLTGNLGRSPLYHELHRPEFRCEILSEPTEVAYDGEVGDKVSELDFVAHYRVLSVYRP</sequence>
<keyword evidence="8" id="KW-0808">Transferase</keyword>
<evidence type="ECO:0000256" key="1">
    <source>
        <dbReference type="ARBA" id="ARBA00004651"/>
    </source>
</evidence>
<dbReference type="GO" id="GO:0016301">
    <property type="term" value="F:kinase activity"/>
    <property type="evidence" value="ECO:0007669"/>
    <property type="project" value="UniProtKB-KW"/>
</dbReference>
<evidence type="ECO:0000259" key="7">
    <source>
        <dbReference type="PROSITE" id="PS50146"/>
    </source>
</evidence>
<keyword evidence="3" id="KW-0812">Transmembrane</keyword>
<dbReference type="InterPro" id="IPR001206">
    <property type="entry name" value="Diacylglycerol_kinase_cat_dom"/>
</dbReference>
<accession>A0A0X2NPE1</accession>
<evidence type="ECO:0000256" key="6">
    <source>
        <dbReference type="ARBA" id="ARBA00023136"/>
    </source>
</evidence>
<evidence type="ECO:0000313" key="9">
    <source>
        <dbReference type="Proteomes" id="UP000182498"/>
    </source>
</evidence>
<dbReference type="InterPro" id="IPR016064">
    <property type="entry name" value="NAD/diacylglycerol_kinase_sf"/>
</dbReference>
<dbReference type="GO" id="GO:0016787">
    <property type="term" value="F:hydrolase activity"/>
    <property type="evidence" value="ECO:0007669"/>
    <property type="project" value="UniProtKB-KW"/>
</dbReference>
<dbReference type="Pfam" id="PF00781">
    <property type="entry name" value="DAGK_cat"/>
    <property type="match status" value="1"/>
</dbReference>
<feature type="domain" description="DAGKc" evidence="7">
    <location>
        <begin position="215"/>
        <end position="339"/>
    </location>
</feature>
<dbReference type="GO" id="GO:0005886">
    <property type="term" value="C:plasma membrane"/>
    <property type="evidence" value="ECO:0007669"/>
    <property type="project" value="UniProtKB-SubCell"/>
</dbReference>